<keyword evidence="3" id="KW-1185">Reference proteome</keyword>
<evidence type="ECO:0000313" key="2">
    <source>
        <dbReference type="EMBL" id="MDC8756645.1"/>
    </source>
</evidence>
<dbReference type="PANTHER" id="PTHR43612:SF3">
    <property type="entry name" value="TRIFUNCTIONAL ENZYME SUBUNIT ALPHA, MITOCHONDRIAL"/>
    <property type="match status" value="1"/>
</dbReference>
<dbReference type="Proteomes" id="UP001221208">
    <property type="component" value="Unassembled WGS sequence"/>
</dbReference>
<protein>
    <submittedName>
        <fullName evidence="2">Enoyl-CoA hydratase-related protein</fullName>
    </submittedName>
</protein>
<dbReference type="InterPro" id="IPR029045">
    <property type="entry name" value="ClpP/crotonase-like_dom_sf"/>
</dbReference>
<dbReference type="SUPFAM" id="SSF48179">
    <property type="entry name" value="6-phosphogluconate dehydrogenase C-terminal domain-like"/>
    <property type="match status" value="1"/>
</dbReference>
<feature type="region of interest" description="Disordered" evidence="1">
    <location>
        <begin position="333"/>
        <end position="355"/>
    </location>
</feature>
<dbReference type="CDD" id="cd06558">
    <property type="entry name" value="crotonase-like"/>
    <property type="match status" value="1"/>
</dbReference>
<sequence>MIHYSSSATTHIASLHIEARAVNPLSRMFQRALGEALDRLEAQRPLAGVVVSFDSAAPAAEHAFAHLIALTPQQAGDCMAMLASYHQLLRRLETLGRTVVATLAGDIDGHALGLALACHRRYALRHISLSMAQVDSGLTPSGGALVRCVRGIGLRAALPLLTEGLACEADAARQAGLLHGVAGDAAQLLALARAAIAGADAPLQPWDAPHYRMPGGTPASAPLQALLASAPAQLRQRTGGHYPAPEAVLCAMVEGAQVDFASALLIEGRYFCHIAGGRVAKHLMRLNQLRRAAPARDGAFAAALRAAHQGELAQLRRDGLAPALINNAARAAGMRAAPPQPEPAAPAGAAGPPPSCADARDRLLYGQCAAALAALRRADAPTPAQADLLSVDQCGFPAFTGGALAFIAELGADAFGARAAALAARYGARFAPPADWQLLTQTYNFN</sequence>
<evidence type="ECO:0000313" key="3">
    <source>
        <dbReference type="Proteomes" id="UP001221208"/>
    </source>
</evidence>
<accession>A0ABT5JW42</accession>
<dbReference type="InterPro" id="IPR050136">
    <property type="entry name" value="FA_oxidation_alpha_subunit"/>
</dbReference>
<dbReference type="InterPro" id="IPR008927">
    <property type="entry name" value="6-PGluconate_DH-like_C_sf"/>
</dbReference>
<comment type="caution">
    <text evidence="2">The sequence shown here is derived from an EMBL/GenBank/DDBJ whole genome shotgun (WGS) entry which is preliminary data.</text>
</comment>
<dbReference type="SUPFAM" id="SSF52096">
    <property type="entry name" value="ClpP/crotonase"/>
    <property type="match status" value="1"/>
</dbReference>
<dbReference type="RefSeq" id="WP_273669280.1">
    <property type="nucleotide sequence ID" value="NZ_JAQQXR010000001.1"/>
</dbReference>
<evidence type="ECO:0000256" key="1">
    <source>
        <dbReference type="SAM" id="MobiDB-lite"/>
    </source>
</evidence>
<proteinExistence type="predicted"/>
<dbReference type="InterPro" id="IPR013328">
    <property type="entry name" value="6PGD_dom2"/>
</dbReference>
<dbReference type="PANTHER" id="PTHR43612">
    <property type="entry name" value="TRIFUNCTIONAL ENZYME SUBUNIT ALPHA"/>
    <property type="match status" value="1"/>
</dbReference>
<dbReference type="Gene3D" id="3.90.226.10">
    <property type="entry name" value="2-enoyl-CoA Hydratase, Chain A, domain 1"/>
    <property type="match status" value="1"/>
</dbReference>
<dbReference type="Gene3D" id="1.10.1040.10">
    <property type="entry name" value="N-(1-d-carboxylethyl)-l-norvaline Dehydrogenase, domain 2"/>
    <property type="match status" value="1"/>
</dbReference>
<name>A0ABT5JW42_9BURK</name>
<reference evidence="2 3" key="1">
    <citation type="submission" date="2022-10" db="EMBL/GenBank/DDBJ databases">
        <title>Janthinobacterium sp. hw3 Genome sequencing.</title>
        <authorList>
            <person name="Park S."/>
        </authorList>
    </citation>
    <scope>NUCLEOTIDE SEQUENCE [LARGE SCALE GENOMIC DNA]</scope>
    <source>
        <strain evidence="3">hw3</strain>
    </source>
</reference>
<dbReference type="EMBL" id="JAQQXR010000001">
    <property type="protein sequence ID" value="MDC8756645.1"/>
    <property type="molecule type" value="Genomic_DNA"/>
</dbReference>
<organism evidence="2 3">
    <name type="scientific">Janthinobacterium fluminis</name>
    <dbReference type="NCBI Taxonomy" id="2987524"/>
    <lineage>
        <taxon>Bacteria</taxon>
        <taxon>Pseudomonadati</taxon>
        <taxon>Pseudomonadota</taxon>
        <taxon>Betaproteobacteria</taxon>
        <taxon>Burkholderiales</taxon>
        <taxon>Oxalobacteraceae</taxon>
        <taxon>Janthinobacterium</taxon>
    </lineage>
</organism>
<dbReference type="InterPro" id="IPR001753">
    <property type="entry name" value="Enoyl-CoA_hydra/iso"/>
</dbReference>
<gene>
    <name evidence="2" type="ORF">OIK44_03455</name>
</gene>
<dbReference type="Pfam" id="PF00378">
    <property type="entry name" value="ECH_1"/>
    <property type="match status" value="1"/>
</dbReference>